<dbReference type="AlphaFoldDB" id="A0A5M6CB50"/>
<name>A0A5M6CB50_9BACT</name>
<proteinExistence type="predicted"/>
<feature type="signal peptide" evidence="2">
    <location>
        <begin position="1"/>
        <end position="20"/>
    </location>
</feature>
<feature type="chain" id="PRO_5024271239" description="Acid-shock protein" evidence="2">
    <location>
        <begin position="21"/>
        <end position="62"/>
    </location>
</feature>
<comment type="caution">
    <text evidence="3">The sequence shown here is derived from an EMBL/GenBank/DDBJ whole genome shotgun (WGS) entry which is preliminary data.</text>
</comment>
<evidence type="ECO:0000313" key="3">
    <source>
        <dbReference type="EMBL" id="KAA5532418.1"/>
    </source>
</evidence>
<evidence type="ECO:0000313" key="4">
    <source>
        <dbReference type="Proteomes" id="UP000323632"/>
    </source>
</evidence>
<feature type="compositionally biased region" description="Basic and acidic residues" evidence="1">
    <location>
        <begin position="23"/>
        <end position="56"/>
    </location>
</feature>
<evidence type="ECO:0000256" key="2">
    <source>
        <dbReference type="SAM" id="SignalP"/>
    </source>
</evidence>
<protein>
    <recommendedName>
        <fullName evidence="5">Acid-shock protein</fullName>
    </recommendedName>
</protein>
<keyword evidence="4" id="KW-1185">Reference proteome</keyword>
<dbReference type="Proteomes" id="UP000323632">
    <property type="component" value="Unassembled WGS sequence"/>
</dbReference>
<sequence>MKKVTAALVALMFLGSVSFAQTTDKKADAPKTKTEKKAEKKAEKAEKKKMDKKTDAKAAPAK</sequence>
<reference evidence="3 4" key="1">
    <citation type="submission" date="2019-09" db="EMBL/GenBank/DDBJ databases">
        <title>Genome sequence and assembly of Taibaiella sp.</title>
        <authorList>
            <person name="Chhetri G."/>
        </authorList>
    </citation>
    <scope>NUCLEOTIDE SEQUENCE [LARGE SCALE GENOMIC DNA]</scope>
    <source>
        <strain evidence="3 4">KVB11</strain>
    </source>
</reference>
<accession>A0A5M6CB50</accession>
<dbReference type="RefSeq" id="WP_150033921.1">
    <property type="nucleotide sequence ID" value="NZ_VWSH01000004.1"/>
</dbReference>
<gene>
    <name evidence="3" type="ORF">F0919_16650</name>
</gene>
<dbReference type="EMBL" id="VWSH01000004">
    <property type="protein sequence ID" value="KAA5532418.1"/>
    <property type="molecule type" value="Genomic_DNA"/>
</dbReference>
<evidence type="ECO:0008006" key="5">
    <source>
        <dbReference type="Google" id="ProtNLM"/>
    </source>
</evidence>
<organism evidence="3 4">
    <name type="scientific">Taibaiella lutea</name>
    <dbReference type="NCBI Taxonomy" id="2608001"/>
    <lineage>
        <taxon>Bacteria</taxon>
        <taxon>Pseudomonadati</taxon>
        <taxon>Bacteroidota</taxon>
        <taxon>Chitinophagia</taxon>
        <taxon>Chitinophagales</taxon>
        <taxon>Chitinophagaceae</taxon>
        <taxon>Taibaiella</taxon>
    </lineage>
</organism>
<evidence type="ECO:0000256" key="1">
    <source>
        <dbReference type="SAM" id="MobiDB-lite"/>
    </source>
</evidence>
<keyword evidence="2" id="KW-0732">Signal</keyword>
<feature type="region of interest" description="Disordered" evidence="1">
    <location>
        <begin position="22"/>
        <end position="62"/>
    </location>
</feature>